<dbReference type="Proteomes" id="UP000295252">
    <property type="component" value="Chromosome IV"/>
</dbReference>
<dbReference type="InParanoid" id="A0A068V224"/>
<reference evidence="3" key="1">
    <citation type="journal article" date="2014" name="Science">
        <title>The coffee genome provides insight into the convergent evolution of caffeine biosynthesis.</title>
        <authorList>
            <person name="Denoeud F."/>
            <person name="Carretero-Paulet L."/>
            <person name="Dereeper A."/>
            <person name="Droc G."/>
            <person name="Guyot R."/>
            <person name="Pietrella M."/>
            <person name="Zheng C."/>
            <person name="Alberti A."/>
            <person name="Anthony F."/>
            <person name="Aprea G."/>
            <person name="Aury J.M."/>
            <person name="Bento P."/>
            <person name="Bernard M."/>
            <person name="Bocs S."/>
            <person name="Campa C."/>
            <person name="Cenci A."/>
            <person name="Combes M.C."/>
            <person name="Crouzillat D."/>
            <person name="Da Silva C."/>
            <person name="Daddiego L."/>
            <person name="De Bellis F."/>
            <person name="Dussert S."/>
            <person name="Garsmeur O."/>
            <person name="Gayraud T."/>
            <person name="Guignon V."/>
            <person name="Jahn K."/>
            <person name="Jamilloux V."/>
            <person name="Joet T."/>
            <person name="Labadie K."/>
            <person name="Lan T."/>
            <person name="Leclercq J."/>
            <person name="Lepelley M."/>
            <person name="Leroy T."/>
            <person name="Li L.T."/>
            <person name="Librado P."/>
            <person name="Lopez L."/>
            <person name="Munoz A."/>
            <person name="Noel B."/>
            <person name="Pallavicini A."/>
            <person name="Perrotta G."/>
            <person name="Poncet V."/>
            <person name="Pot D."/>
            <person name="Priyono X."/>
            <person name="Rigoreau M."/>
            <person name="Rouard M."/>
            <person name="Rozas J."/>
            <person name="Tranchant-Dubreuil C."/>
            <person name="VanBuren R."/>
            <person name="Zhang Q."/>
            <person name="Andrade A.C."/>
            <person name="Argout X."/>
            <person name="Bertrand B."/>
            <person name="de Kochko A."/>
            <person name="Graziosi G."/>
            <person name="Henry R.J."/>
            <person name="Jayarama X."/>
            <person name="Ming R."/>
            <person name="Nagai C."/>
            <person name="Rounsley S."/>
            <person name="Sankoff D."/>
            <person name="Giuliano G."/>
            <person name="Albert V.A."/>
            <person name="Wincker P."/>
            <person name="Lashermes P."/>
        </authorList>
    </citation>
    <scope>NUCLEOTIDE SEQUENCE [LARGE SCALE GENOMIC DNA]</scope>
    <source>
        <strain evidence="3">cv. DH200-94</strain>
    </source>
</reference>
<dbReference type="PANTHER" id="PTHR33703">
    <property type="entry name" value="OS07G0691300 PROTEIN"/>
    <property type="match status" value="1"/>
</dbReference>
<gene>
    <name evidence="2" type="ORF">GSCOC_T00039098001</name>
</gene>
<evidence type="ECO:0008006" key="4">
    <source>
        <dbReference type="Google" id="ProtNLM"/>
    </source>
</evidence>
<dbReference type="SUPFAM" id="SSF54427">
    <property type="entry name" value="NTF2-like"/>
    <property type="match status" value="1"/>
</dbReference>
<keyword evidence="3" id="KW-1185">Reference proteome</keyword>
<evidence type="ECO:0000256" key="1">
    <source>
        <dbReference type="SAM" id="MobiDB-lite"/>
    </source>
</evidence>
<dbReference type="PANTHER" id="PTHR33703:SF1">
    <property type="entry name" value="WOUND-INDUCED PROTEIN 1"/>
    <property type="match status" value="1"/>
</dbReference>
<dbReference type="OrthoDB" id="667779at2759"/>
<dbReference type="AlphaFoldDB" id="A0A068V224"/>
<dbReference type="Pfam" id="PF07107">
    <property type="entry name" value="WI12"/>
    <property type="match status" value="1"/>
</dbReference>
<feature type="region of interest" description="Disordered" evidence="1">
    <location>
        <begin position="16"/>
        <end position="46"/>
    </location>
</feature>
<organism evidence="2 3">
    <name type="scientific">Coffea canephora</name>
    <name type="common">Robusta coffee</name>
    <dbReference type="NCBI Taxonomy" id="49390"/>
    <lineage>
        <taxon>Eukaryota</taxon>
        <taxon>Viridiplantae</taxon>
        <taxon>Streptophyta</taxon>
        <taxon>Embryophyta</taxon>
        <taxon>Tracheophyta</taxon>
        <taxon>Spermatophyta</taxon>
        <taxon>Magnoliopsida</taxon>
        <taxon>eudicotyledons</taxon>
        <taxon>Gunneridae</taxon>
        <taxon>Pentapetalae</taxon>
        <taxon>asterids</taxon>
        <taxon>lamiids</taxon>
        <taxon>Gentianales</taxon>
        <taxon>Rubiaceae</taxon>
        <taxon>Ixoroideae</taxon>
        <taxon>Gardenieae complex</taxon>
        <taxon>Bertiereae - Coffeeae clade</taxon>
        <taxon>Coffeeae</taxon>
        <taxon>Coffea</taxon>
    </lineage>
</organism>
<evidence type="ECO:0000313" key="3">
    <source>
        <dbReference type="Proteomes" id="UP000295252"/>
    </source>
</evidence>
<dbReference type="STRING" id="49390.A0A068V224"/>
<proteinExistence type="predicted"/>
<evidence type="ECO:0000313" key="2">
    <source>
        <dbReference type="EMBL" id="CDP13948.1"/>
    </source>
</evidence>
<dbReference type="OMA" id="VASAMCQ"/>
<dbReference type="InterPro" id="IPR032710">
    <property type="entry name" value="NTF2-like_dom_sf"/>
</dbReference>
<dbReference type="InterPro" id="IPR009798">
    <property type="entry name" value="Wun1-like"/>
</dbReference>
<dbReference type="PhylomeDB" id="A0A068V224"/>
<protein>
    <recommendedName>
        <fullName evidence="4">Wound-induced protein 1</fullName>
    </recommendedName>
</protein>
<name>A0A068V224_COFCA</name>
<dbReference type="Gene3D" id="3.10.450.50">
    <property type="match status" value="1"/>
</dbReference>
<sequence length="269" mass="30138">MSWGWGRVLGAFNKVGLTTAPNPTTWPRPDNEKRAPQSLPNQKQPRHTRNRILVFKTITLRLYTEQRKRPSLSLYIVPQSPPFCNPHRRLSSASYISKTKKPLLLRSELANTQTLEETQNKGLVLALYEALSARDVDKVQRLVAPDLEWWFHGPPSHQFLMRLLTGNTDKDSFNFVPQSVAAFGSTVLVEGCDQARNITWVHAWTVTDGIITQVREYFNTSLTVTRFGAADNPSSSNFAQITSLHCPSVWESSLASQVGISVPGLVLAI</sequence>
<accession>A0A068V224</accession>
<dbReference type="Gramene" id="CDP13948">
    <property type="protein sequence ID" value="CDP13948"/>
    <property type="gene ID" value="GSCOC_T00039098001"/>
</dbReference>
<dbReference type="EMBL" id="HG739162">
    <property type="protein sequence ID" value="CDP13948.1"/>
    <property type="molecule type" value="Genomic_DNA"/>
</dbReference>